<gene>
    <name evidence="8" type="ORF">BHU61_12790</name>
</gene>
<dbReference type="GO" id="GO:0016831">
    <property type="term" value="F:carboxy-lyase activity"/>
    <property type="evidence" value="ECO:0007669"/>
    <property type="project" value="UniProtKB-KW"/>
</dbReference>
<keyword evidence="5" id="KW-0456">Lyase</keyword>
<evidence type="ECO:0000313" key="8">
    <source>
        <dbReference type="EMBL" id="RAK43674.1"/>
    </source>
</evidence>
<dbReference type="InterPro" id="IPR015424">
    <property type="entry name" value="PyrdxlP-dep_Trfase"/>
</dbReference>
<evidence type="ECO:0008006" key="10">
    <source>
        <dbReference type="Google" id="ProtNLM"/>
    </source>
</evidence>
<evidence type="ECO:0000256" key="1">
    <source>
        <dbReference type="ARBA" id="ARBA00001933"/>
    </source>
</evidence>
<dbReference type="InterPro" id="IPR015421">
    <property type="entry name" value="PyrdxlP-dep_Trfase_major"/>
</dbReference>
<dbReference type="InterPro" id="IPR052357">
    <property type="entry name" value="Orn_Lys_Arg_decarboxylase-I"/>
</dbReference>
<name>A0A327ZQ03_9STAP</name>
<dbReference type="InterPro" id="IPR008286">
    <property type="entry name" value="Prn/Lys/Arg_de-COase_C"/>
</dbReference>
<evidence type="ECO:0000256" key="4">
    <source>
        <dbReference type="ARBA" id="ARBA00022898"/>
    </source>
</evidence>
<dbReference type="Proteomes" id="UP000249808">
    <property type="component" value="Unassembled WGS sequence"/>
</dbReference>
<protein>
    <recommendedName>
        <fullName evidence="10">Lysine decarboxylase</fullName>
    </recommendedName>
</protein>
<accession>A0A327ZQ03</accession>
<dbReference type="SUPFAM" id="SSF53383">
    <property type="entry name" value="PLP-dependent transferases"/>
    <property type="match status" value="1"/>
</dbReference>
<comment type="caution">
    <text evidence="8">The sequence shown here is derived from an EMBL/GenBank/DDBJ whole genome shotgun (WGS) entry which is preliminary data.</text>
</comment>
<comment type="similarity">
    <text evidence="2">Belongs to the Orn/Lys/Arg decarboxylase class-I family.</text>
</comment>
<evidence type="ECO:0000256" key="5">
    <source>
        <dbReference type="ARBA" id="ARBA00023239"/>
    </source>
</evidence>
<comment type="cofactor">
    <cofactor evidence="1">
        <name>pyridoxal 5'-phosphate</name>
        <dbReference type="ChEBI" id="CHEBI:597326"/>
    </cofactor>
</comment>
<evidence type="ECO:0000259" key="6">
    <source>
        <dbReference type="Pfam" id="PF01276"/>
    </source>
</evidence>
<keyword evidence="3" id="KW-0210">Decarboxylase</keyword>
<dbReference type="Gene3D" id="3.40.640.10">
    <property type="entry name" value="Type I PLP-dependent aspartate aminotransferase-like (Major domain)"/>
    <property type="match status" value="1"/>
</dbReference>
<evidence type="ECO:0000259" key="7">
    <source>
        <dbReference type="Pfam" id="PF03711"/>
    </source>
</evidence>
<organism evidence="8 9">
    <name type="scientific">Macrococcus epidermidis</name>
    <dbReference type="NCBI Taxonomy" id="1902580"/>
    <lineage>
        <taxon>Bacteria</taxon>
        <taxon>Bacillati</taxon>
        <taxon>Bacillota</taxon>
        <taxon>Bacilli</taxon>
        <taxon>Bacillales</taxon>
        <taxon>Staphylococcaceae</taxon>
        <taxon>Macrococcus</taxon>
    </lineage>
</organism>
<proteinExistence type="inferred from homology"/>
<keyword evidence="4" id="KW-0663">Pyridoxal phosphate</keyword>
<dbReference type="PANTHER" id="PTHR43277">
    <property type="entry name" value="ARGININE DECARBOXYLASE"/>
    <property type="match status" value="1"/>
</dbReference>
<dbReference type="PANTHER" id="PTHR43277:SF3">
    <property type="entry name" value="DECARBOXYLASE, PUTATIVE-RELATED"/>
    <property type="match status" value="1"/>
</dbReference>
<feature type="domain" description="Orn/Lys/Arg decarboxylases family 1 pyridoxal-P attachment site" evidence="6">
    <location>
        <begin position="13"/>
        <end position="300"/>
    </location>
</feature>
<dbReference type="InterPro" id="IPR036633">
    <property type="entry name" value="Prn/Lys/Arg_de-COase_C_sf"/>
</dbReference>
<dbReference type="AlphaFoldDB" id="A0A327ZQ03"/>
<evidence type="ECO:0000313" key="9">
    <source>
        <dbReference type="Proteomes" id="UP000249808"/>
    </source>
</evidence>
<evidence type="ECO:0000256" key="2">
    <source>
        <dbReference type="ARBA" id="ARBA00010671"/>
    </source>
</evidence>
<dbReference type="Gene3D" id="3.90.105.10">
    <property type="entry name" value="Molybdopterin biosynthesis moea protein, domain 2"/>
    <property type="match status" value="1"/>
</dbReference>
<evidence type="ECO:0000256" key="3">
    <source>
        <dbReference type="ARBA" id="ARBA00022793"/>
    </source>
</evidence>
<reference evidence="8 9" key="1">
    <citation type="journal article" date="2018" name="Front. Microbiol.">
        <title>Description and Comparative Genomics of Macrococcus caseolyticus subsp. hominis subsp. nov., Macrococcus goetzii sp. nov., Macrococcus epidermidis sp. nov., and Macrococcus bohemicus sp. nov., Novel Macrococci From Human Clinical Material With Virulence Potential and Suspected Uptake of Foreign DNA by Natural Transformation.</title>
        <authorList>
            <person name="Maslanova I."/>
            <person name="Wertheimer Z."/>
            <person name="Sedlacek I."/>
            <person name="Svec P."/>
            <person name="Indrakova A."/>
            <person name="Kovarovic V."/>
            <person name="Schumann P."/>
            <person name="Sproer C."/>
            <person name="Kralova S."/>
            <person name="Sedo O."/>
            <person name="Kristofova L."/>
            <person name="Vrbovska V."/>
            <person name="Fuzik T."/>
            <person name="Petras P."/>
            <person name="Zdrahal Z."/>
            <person name="Ruzickova V."/>
            <person name="Doskar J."/>
            <person name="Pantucek R."/>
        </authorList>
    </citation>
    <scope>NUCLEOTIDE SEQUENCE [LARGE SCALE GENOMIC DNA]</scope>
    <source>
        <strain evidence="8 9">01/688</strain>
    </source>
</reference>
<dbReference type="Pfam" id="PF03711">
    <property type="entry name" value="OKR_DC_1_C"/>
    <property type="match status" value="1"/>
</dbReference>
<dbReference type="SUPFAM" id="SSF55904">
    <property type="entry name" value="Ornithine decarboxylase C-terminal domain"/>
    <property type="match status" value="1"/>
</dbReference>
<dbReference type="EMBL" id="PZJH01000011">
    <property type="protein sequence ID" value="RAK43674.1"/>
    <property type="molecule type" value="Genomic_DNA"/>
</dbReference>
<feature type="domain" description="Orn/Lys/Arg decarboxylase C-terminal" evidence="7">
    <location>
        <begin position="389"/>
        <end position="438"/>
    </location>
</feature>
<sequence length="460" mass="52730">MICKIKGVLSMKMYNAMIEHFKQIPISLHVPGHHYQTIGHLDNLELKYDVTEISGMDDYHHPDDIIKNSQLSIDKEGYDSRFLVNGTTVGLLAVILSFIEAGEVPSVAIMRNAHKSIYNAIALGKGSAYILPTNVSYTTKEYSGIDIGAIDKDVLPHIKLAVLTYPNYFGETYDIKAAIEYFHRYHIPVLIDEAHGAHFNISEHFPVSSLKYAADFVVQSYHKTLPAFTMSSVIHINHAIPEDIKHQINHLLSILQSSSPSYMLMLGLEHADTFYKHYKDRLFFKRRTTLLKALRKVFDVIEAEDPLKIMLMHEHYSGIELAHLLERYGIFTELSNEKFVLCVLPLWHENDRYLFELLIDRINNIKLDNNRDSNEVKSEMLYNQLDGSYIAQTSNNIINITLDKSIGRVCAEHIIPYPPGIPYILEGEMITEEHVQHVKSFISDGGKIHGIYDYKIRVWE</sequence>
<keyword evidence="9" id="KW-1185">Reference proteome</keyword>
<dbReference type="Pfam" id="PF01276">
    <property type="entry name" value="OKR_DC_1"/>
    <property type="match status" value="1"/>
</dbReference>
<dbReference type="InterPro" id="IPR000310">
    <property type="entry name" value="Orn/Lys/Arg_deCO2ase_major_dom"/>
</dbReference>